<proteinExistence type="predicted"/>
<comment type="caution">
    <text evidence="2">The sequence shown here is derived from an EMBL/GenBank/DDBJ whole genome shotgun (WGS) entry which is preliminary data.</text>
</comment>
<evidence type="ECO:0000313" key="3">
    <source>
        <dbReference type="EMBL" id="KAE9993757.1"/>
    </source>
</evidence>
<protein>
    <submittedName>
        <fullName evidence="2">Uncharacterized protein</fullName>
    </submittedName>
</protein>
<name>A0A8H3UMU9_VENIN</name>
<accession>A0A8H3UMU9</accession>
<evidence type="ECO:0000313" key="2">
    <source>
        <dbReference type="EMBL" id="KAE9972418.1"/>
    </source>
</evidence>
<dbReference type="Proteomes" id="UP000433883">
    <property type="component" value="Unassembled WGS sequence"/>
</dbReference>
<gene>
    <name evidence="2" type="ORF">BLS_004046</name>
    <name evidence="3" type="ORF">EG327_003519</name>
</gene>
<evidence type="ECO:0000313" key="5">
    <source>
        <dbReference type="Proteomes" id="UP000490939"/>
    </source>
</evidence>
<dbReference type="EMBL" id="WNWQ01000263">
    <property type="protein sequence ID" value="KAE9972418.1"/>
    <property type="molecule type" value="Genomic_DNA"/>
</dbReference>
<dbReference type="Proteomes" id="UP000490939">
    <property type="component" value="Unassembled WGS sequence"/>
</dbReference>
<feature type="compositionally biased region" description="Basic and acidic residues" evidence="1">
    <location>
        <begin position="204"/>
        <end position="253"/>
    </location>
</feature>
<feature type="compositionally biased region" description="Basic and acidic residues" evidence="1">
    <location>
        <begin position="114"/>
        <end position="124"/>
    </location>
</feature>
<reference evidence="2 4" key="1">
    <citation type="submission" date="2019-11" db="EMBL/GenBank/DDBJ databases">
        <title>Venturia inaequalis Genome Resource.</title>
        <authorList>
            <person name="Lichtner F.J."/>
        </authorList>
    </citation>
    <scope>NUCLEOTIDE SEQUENCE [LARGE SCALE GENOMIC DNA]</scope>
    <source>
        <strain evidence="2">Bline_iso_100314</strain>
        <strain evidence="3 5">DMI_063113</strain>
    </source>
</reference>
<evidence type="ECO:0000256" key="1">
    <source>
        <dbReference type="SAM" id="MobiDB-lite"/>
    </source>
</evidence>
<sequence length="556" mass="64824">MCEIIITKYVRPDGSRHSVERKKLCERSDGVNPCYFQTRKELTEFVPPTLDYHGGPSPPSTGGPGTPVYATANYEVRVPLNPNGSSSKGKGRAKAYNLSVNTSGKRAKTPRTSSSERPRPRFDDDPIVAIEEGGRRRPISPVTRRSPHSSPPLRVRRPAAILHQQPTPSLHPIDDSHRYSSTGTYHRRTSTAPGPIDYNPDNEIFDRANARDELRRQNRERQRREDEDRRMAEELRREESRKAAEKEAREKAADEFAMRDFARLNERDRLRQDQARRKREAEEDEERRRAREIKARQEKEAQQKALDEARRLKEALDEAQTRREAQDEARRRQVAQEERRQQETRNHTARQNSNQDRSRIAHEEADRRSRERAQQSQIHMRDIDDEVHRLDQELHKIQERSAARARAVKLEQAVREHDKLQDEIRHLEQEHEQTTAPLPPPYESEISDLEAELRRIDTRIRAREGGSATSSVDGSLYDEVRRVDTVTPSRTPVSLQQSNPFQDEDYRRMIGQRVLERERAMASSSDTTRVSRRNTIGGGGRVREQHYRNLRRWYPE</sequence>
<organism evidence="2 4">
    <name type="scientific">Venturia inaequalis</name>
    <name type="common">Apple scab fungus</name>
    <dbReference type="NCBI Taxonomy" id="5025"/>
    <lineage>
        <taxon>Eukaryota</taxon>
        <taxon>Fungi</taxon>
        <taxon>Dikarya</taxon>
        <taxon>Ascomycota</taxon>
        <taxon>Pezizomycotina</taxon>
        <taxon>Dothideomycetes</taxon>
        <taxon>Pleosporomycetidae</taxon>
        <taxon>Venturiales</taxon>
        <taxon>Venturiaceae</taxon>
        <taxon>Venturia</taxon>
    </lineage>
</organism>
<keyword evidence="5" id="KW-1185">Reference proteome</keyword>
<feature type="compositionally biased region" description="Basic and acidic residues" evidence="1">
    <location>
        <begin position="541"/>
        <end position="556"/>
    </location>
</feature>
<dbReference type="AlphaFoldDB" id="A0A8H3UMU9"/>
<feature type="region of interest" description="Disordered" evidence="1">
    <location>
        <begin position="518"/>
        <end position="556"/>
    </location>
</feature>
<feature type="region of interest" description="Disordered" evidence="1">
    <location>
        <begin position="270"/>
        <end position="384"/>
    </location>
</feature>
<dbReference type="EMBL" id="WNWR01000022">
    <property type="protein sequence ID" value="KAE9993757.1"/>
    <property type="molecule type" value="Genomic_DNA"/>
</dbReference>
<feature type="region of interest" description="Disordered" evidence="1">
    <location>
        <begin position="48"/>
        <end position="253"/>
    </location>
</feature>
<evidence type="ECO:0000313" key="4">
    <source>
        <dbReference type="Proteomes" id="UP000433883"/>
    </source>
</evidence>
<feature type="compositionally biased region" description="Basic and acidic residues" evidence="1">
    <location>
        <begin position="270"/>
        <end position="346"/>
    </location>
</feature>
<feature type="compositionally biased region" description="Basic and acidic residues" evidence="1">
    <location>
        <begin position="356"/>
        <end position="384"/>
    </location>
</feature>